<accession>A0AAV9GAE0</accession>
<name>A0AAV9GAE0_9PEZI</name>
<dbReference type="GO" id="GO:0004674">
    <property type="term" value="F:protein serine/threonine kinase activity"/>
    <property type="evidence" value="ECO:0007669"/>
    <property type="project" value="TreeGrafter"/>
</dbReference>
<sequence>MTLEPGVASLGPPEDSNTCTLAKQLRAAYQGEHAREFIPIDDLDRLISFNNVRRELQRCLEKMKCEPEQFAYHGDLERLTREIVDAKPKGTSVHNAAITNEPVVSDARPTLTSRRALFTTLVLMERTLSISNFVRRGWWDCDLPFRKEERVAGDGDHCSRHYVMYSNDGRKVHDECFGGWNDSEFEAFCNPQQWRALAPYFMLATEEDREVRHYNLDYQWCRSLAILPLTCMTEAEPQPKATEYGGFGEVRLVKFHPAHHNHRPVSTPADGNECLFAVKTLRRVAPKDGSHHPNYYRQAFCNEVKALNRCSDKKHPYLIQLLLTYSYQDAYHLVFRWADCNMFKYWELNGDIENPKRTVDFAVWVASQLLGIAEGIQAIHNAGPRSSGRHYGRHGDLKPTNILWFRRGHHLNKQCMEFGQFVVSDFGLTQFHGEHSKDQVDTKNLALTDTYRPPECDVRSKISPRYDIWTLGCIFLEFCVWYSKGWKGVDKFSESRFFSTPNPRSGARSEPSTSPGAARLKKSVFEEFKSLYAHSNTTDLLYDLLELIRHHLLRVRPENRASCDDVVDRLQEINKNCGANPPERKRYCTDPRNPELIHPPSDLSELS</sequence>
<dbReference type="Proteomes" id="UP001321760">
    <property type="component" value="Unassembled WGS sequence"/>
</dbReference>
<feature type="domain" description="Protein kinase" evidence="2">
    <location>
        <begin position="236"/>
        <end position="573"/>
    </location>
</feature>
<evidence type="ECO:0000313" key="3">
    <source>
        <dbReference type="EMBL" id="KAK4445804.1"/>
    </source>
</evidence>
<dbReference type="EMBL" id="MU865962">
    <property type="protein sequence ID" value="KAK4445804.1"/>
    <property type="molecule type" value="Genomic_DNA"/>
</dbReference>
<protein>
    <submittedName>
        <fullName evidence="3">Kinase-like domain-containing protein</fullName>
    </submittedName>
</protein>
<dbReference type="PANTHER" id="PTHR24359:SF37">
    <property type="entry name" value="PROTEIN KINASE DOMAIN-CONTAINING PROTEIN"/>
    <property type="match status" value="1"/>
</dbReference>
<gene>
    <name evidence="3" type="ORF">QBC34DRAFT_306315</name>
</gene>
<organism evidence="3 4">
    <name type="scientific">Podospora aff. communis PSN243</name>
    <dbReference type="NCBI Taxonomy" id="3040156"/>
    <lineage>
        <taxon>Eukaryota</taxon>
        <taxon>Fungi</taxon>
        <taxon>Dikarya</taxon>
        <taxon>Ascomycota</taxon>
        <taxon>Pezizomycotina</taxon>
        <taxon>Sordariomycetes</taxon>
        <taxon>Sordariomycetidae</taxon>
        <taxon>Sordariales</taxon>
        <taxon>Podosporaceae</taxon>
        <taxon>Podospora</taxon>
    </lineage>
</organism>
<feature type="compositionally biased region" description="Basic and acidic residues" evidence="1">
    <location>
        <begin position="582"/>
        <end position="595"/>
    </location>
</feature>
<keyword evidence="3" id="KW-0418">Kinase</keyword>
<dbReference type="SMART" id="SM00220">
    <property type="entry name" value="S_TKc"/>
    <property type="match status" value="1"/>
</dbReference>
<dbReference type="InterPro" id="IPR011009">
    <property type="entry name" value="Kinase-like_dom_sf"/>
</dbReference>
<keyword evidence="4" id="KW-1185">Reference proteome</keyword>
<evidence type="ECO:0000259" key="2">
    <source>
        <dbReference type="PROSITE" id="PS50011"/>
    </source>
</evidence>
<comment type="caution">
    <text evidence="3">The sequence shown here is derived from an EMBL/GenBank/DDBJ whole genome shotgun (WGS) entry which is preliminary data.</text>
</comment>
<dbReference type="AlphaFoldDB" id="A0AAV9GAE0"/>
<dbReference type="PROSITE" id="PS50011">
    <property type="entry name" value="PROTEIN_KINASE_DOM"/>
    <property type="match status" value="1"/>
</dbReference>
<proteinExistence type="predicted"/>
<dbReference type="CDD" id="cd00180">
    <property type="entry name" value="PKc"/>
    <property type="match status" value="1"/>
</dbReference>
<evidence type="ECO:0000313" key="4">
    <source>
        <dbReference type="Proteomes" id="UP001321760"/>
    </source>
</evidence>
<dbReference type="Pfam" id="PF00069">
    <property type="entry name" value="Pkinase"/>
    <property type="match status" value="1"/>
</dbReference>
<dbReference type="Gene3D" id="1.10.510.10">
    <property type="entry name" value="Transferase(Phosphotransferase) domain 1"/>
    <property type="match status" value="1"/>
</dbReference>
<evidence type="ECO:0000256" key="1">
    <source>
        <dbReference type="SAM" id="MobiDB-lite"/>
    </source>
</evidence>
<keyword evidence="3" id="KW-0808">Transferase</keyword>
<dbReference type="SUPFAM" id="SSF56112">
    <property type="entry name" value="Protein kinase-like (PK-like)"/>
    <property type="match status" value="1"/>
</dbReference>
<reference evidence="3" key="2">
    <citation type="submission" date="2023-05" db="EMBL/GenBank/DDBJ databases">
        <authorList>
            <consortium name="Lawrence Berkeley National Laboratory"/>
            <person name="Steindorff A."/>
            <person name="Hensen N."/>
            <person name="Bonometti L."/>
            <person name="Westerberg I."/>
            <person name="Brannstrom I.O."/>
            <person name="Guillou S."/>
            <person name="Cros-Aarteil S."/>
            <person name="Calhoun S."/>
            <person name="Haridas S."/>
            <person name="Kuo A."/>
            <person name="Mondo S."/>
            <person name="Pangilinan J."/>
            <person name="Riley R."/>
            <person name="Labutti K."/>
            <person name="Andreopoulos B."/>
            <person name="Lipzen A."/>
            <person name="Chen C."/>
            <person name="Yanf M."/>
            <person name="Daum C."/>
            <person name="Ng V."/>
            <person name="Clum A."/>
            <person name="Ohm R."/>
            <person name="Martin F."/>
            <person name="Silar P."/>
            <person name="Natvig D."/>
            <person name="Lalanne C."/>
            <person name="Gautier V."/>
            <person name="Ament-Velasquez S.L."/>
            <person name="Kruys A."/>
            <person name="Hutchinson M.I."/>
            <person name="Powell A.J."/>
            <person name="Barry K."/>
            <person name="Miller A.N."/>
            <person name="Grigoriev I.V."/>
            <person name="Debuchy R."/>
            <person name="Gladieux P."/>
            <person name="Thoren M.H."/>
            <person name="Johannesson H."/>
        </authorList>
    </citation>
    <scope>NUCLEOTIDE SEQUENCE</scope>
    <source>
        <strain evidence="3">PSN243</strain>
    </source>
</reference>
<feature type="region of interest" description="Disordered" evidence="1">
    <location>
        <begin position="580"/>
        <end position="607"/>
    </location>
</feature>
<dbReference type="GO" id="GO:0005524">
    <property type="term" value="F:ATP binding"/>
    <property type="evidence" value="ECO:0007669"/>
    <property type="project" value="InterPro"/>
</dbReference>
<reference evidence="3" key="1">
    <citation type="journal article" date="2023" name="Mol. Phylogenet. Evol.">
        <title>Genome-scale phylogeny and comparative genomics of the fungal order Sordariales.</title>
        <authorList>
            <person name="Hensen N."/>
            <person name="Bonometti L."/>
            <person name="Westerberg I."/>
            <person name="Brannstrom I.O."/>
            <person name="Guillou S."/>
            <person name="Cros-Aarteil S."/>
            <person name="Calhoun S."/>
            <person name="Haridas S."/>
            <person name="Kuo A."/>
            <person name="Mondo S."/>
            <person name="Pangilinan J."/>
            <person name="Riley R."/>
            <person name="LaButti K."/>
            <person name="Andreopoulos B."/>
            <person name="Lipzen A."/>
            <person name="Chen C."/>
            <person name="Yan M."/>
            <person name="Daum C."/>
            <person name="Ng V."/>
            <person name="Clum A."/>
            <person name="Steindorff A."/>
            <person name="Ohm R.A."/>
            <person name="Martin F."/>
            <person name="Silar P."/>
            <person name="Natvig D.O."/>
            <person name="Lalanne C."/>
            <person name="Gautier V."/>
            <person name="Ament-Velasquez S.L."/>
            <person name="Kruys A."/>
            <person name="Hutchinson M.I."/>
            <person name="Powell A.J."/>
            <person name="Barry K."/>
            <person name="Miller A.N."/>
            <person name="Grigoriev I.V."/>
            <person name="Debuchy R."/>
            <person name="Gladieux P."/>
            <person name="Hiltunen Thoren M."/>
            <person name="Johannesson H."/>
        </authorList>
    </citation>
    <scope>NUCLEOTIDE SEQUENCE</scope>
    <source>
        <strain evidence="3">PSN243</strain>
    </source>
</reference>
<dbReference type="PANTHER" id="PTHR24359">
    <property type="entry name" value="SERINE/THREONINE-PROTEIN KINASE SBK1"/>
    <property type="match status" value="1"/>
</dbReference>
<dbReference type="InterPro" id="IPR000719">
    <property type="entry name" value="Prot_kinase_dom"/>
</dbReference>
<feature type="non-terminal residue" evidence="3">
    <location>
        <position position="607"/>
    </location>
</feature>